<feature type="compositionally biased region" description="Polar residues" evidence="5">
    <location>
        <begin position="83"/>
        <end position="100"/>
    </location>
</feature>
<feature type="compositionally biased region" description="Basic and acidic residues" evidence="5">
    <location>
        <begin position="213"/>
        <end position="237"/>
    </location>
</feature>
<dbReference type="OrthoDB" id="2132119at2759"/>
<dbReference type="CDD" id="cd09565">
    <property type="entry name" value="SAM_liprin-alpha1_2_3_4_repeat2"/>
    <property type="match status" value="1"/>
</dbReference>
<dbReference type="InterPro" id="IPR037620">
    <property type="entry name" value="LIP-1_SAM_1"/>
</dbReference>
<dbReference type="SUPFAM" id="SSF47769">
    <property type="entry name" value="SAM/Pointed domain"/>
    <property type="match status" value="3"/>
</dbReference>
<keyword evidence="3 4" id="KW-0175">Coiled coil</keyword>
<feature type="region of interest" description="Disordered" evidence="5">
    <location>
        <begin position="1185"/>
        <end position="1210"/>
    </location>
</feature>
<feature type="domain" description="SAM" evidence="6">
    <location>
        <begin position="831"/>
        <end position="897"/>
    </location>
</feature>
<feature type="domain" description="SAM" evidence="6">
    <location>
        <begin position="1031"/>
        <end position="1100"/>
    </location>
</feature>
<feature type="compositionally biased region" description="Low complexity" evidence="5">
    <location>
        <begin position="728"/>
        <end position="747"/>
    </location>
</feature>
<feature type="compositionally biased region" description="Polar residues" evidence="5">
    <location>
        <begin position="1200"/>
        <end position="1210"/>
    </location>
</feature>
<dbReference type="SMART" id="SM00454">
    <property type="entry name" value="SAM"/>
    <property type="match status" value="3"/>
</dbReference>
<feature type="compositionally biased region" description="Polar residues" evidence="5">
    <location>
        <begin position="385"/>
        <end position="397"/>
    </location>
</feature>
<reference evidence="7" key="2">
    <citation type="submission" date="2021-01" db="UniProtKB">
        <authorList>
            <consortium name="EnsemblMetazoa"/>
        </authorList>
    </citation>
    <scope>IDENTIFICATION</scope>
</reference>
<feature type="region of interest" description="Disordered" evidence="5">
    <location>
        <begin position="380"/>
        <end position="400"/>
    </location>
</feature>
<dbReference type="Pfam" id="PF07647">
    <property type="entry name" value="SAM_2"/>
    <property type="match status" value="1"/>
</dbReference>
<feature type="compositionally biased region" description="Polar residues" evidence="5">
    <location>
        <begin position="62"/>
        <end position="76"/>
    </location>
</feature>
<accession>A0A7M7P3L3</accession>
<evidence type="ECO:0000256" key="4">
    <source>
        <dbReference type="SAM" id="Coils"/>
    </source>
</evidence>
<dbReference type="InParanoid" id="A0A7M7P3L3"/>
<dbReference type="EnsemblMetazoa" id="XM_030989055">
    <property type="protein sequence ID" value="XP_030844915"/>
    <property type="gene ID" value="LOC593447"/>
</dbReference>
<dbReference type="Pfam" id="PF25526">
    <property type="entry name" value="LIP-1"/>
    <property type="match status" value="1"/>
</dbReference>
<dbReference type="RefSeq" id="XP_030844915.1">
    <property type="nucleotide sequence ID" value="XM_030989055.1"/>
</dbReference>
<feature type="coiled-coil region" evidence="4">
    <location>
        <begin position="338"/>
        <end position="379"/>
    </location>
</feature>
<dbReference type="PANTHER" id="PTHR12587:SF20">
    <property type="entry name" value="LIPRIN-ALPHA, ISOFORM E"/>
    <property type="match status" value="1"/>
</dbReference>
<feature type="region of interest" description="Disordered" evidence="5">
    <location>
        <begin position="897"/>
        <end position="934"/>
    </location>
</feature>
<dbReference type="InterPro" id="IPR029515">
    <property type="entry name" value="Liprin"/>
</dbReference>
<dbReference type="InterPro" id="IPR037621">
    <property type="entry name" value="LIP-1_SAM_2"/>
</dbReference>
<protein>
    <recommendedName>
        <fullName evidence="6">SAM domain-containing protein</fullName>
    </recommendedName>
</protein>
<feature type="compositionally biased region" description="Basic and acidic residues" evidence="5">
    <location>
        <begin position="769"/>
        <end position="789"/>
    </location>
</feature>
<dbReference type="InterPro" id="IPR057892">
    <property type="entry name" value="LIP-1_CC2"/>
</dbReference>
<feature type="coiled-coil region" evidence="4">
    <location>
        <begin position="487"/>
        <end position="528"/>
    </location>
</feature>
<feature type="region of interest" description="Disordered" evidence="5">
    <location>
        <begin position="213"/>
        <end position="247"/>
    </location>
</feature>
<dbReference type="GO" id="GO:0050808">
    <property type="term" value="P:synapse organization"/>
    <property type="evidence" value="ECO:0000318"/>
    <property type="project" value="GO_Central"/>
</dbReference>
<evidence type="ECO:0000313" key="8">
    <source>
        <dbReference type="Proteomes" id="UP000007110"/>
    </source>
</evidence>
<feature type="domain" description="SAM" evidence="6">
    <location>
        <begin position="950"/>
        <end position="1007"/>
    </location>
</feature>
<feature type="region of interest" description="Disordered" evidence="5">
    <location>
        <begin position="681"/>
        <end position="814"/>
    </location>
</feature>
<dbReference type="CDD" id="cd09568">
    <property type="entry name" value="SAM_liprin-alpha1_2_3_4_repeat3"/>
    <property type="match status" value="1"/>
</dbReference>
<dbReference type="AlphaFoldDB" id="A0A7M7P3L3"/>
<evidence type="ECO:0000256" key="3">
    <source>
        <dbReference type="ARBA" id="ARBA00023054"/>
    </source>
</evidence>
<dbReference type="GO" id="GO:0048786">
    <property type="term" value="C:presynaptic active zone"/>
    <property type="evidence" value="ECO:0000318"/>
    <property type="project" value="GO_Central"/>
</dbReference>
<feature type="coiled-coil region" evidence="4">
    <location>
        <begin position="264"/>
        <end position="305"/>
    </location>
</feature>
<name>A0A7M7P3L3_STRPU</name>
<evidence type="ECO:0000256" key="1">
    <source>
        <dbReference type="ARBA" id="ARBA00007026"/>
    </source>
</evidence>
<reference evidence="8" key="1">
    <citation type="submission" date="2015-02" db="EMBL/GenBank/DDBJ databases">
        <title>Genome sequencing for Strongylocentrotus purpuratus.</title>
        <authorList>
            <person name="Murali S."/>
            <person name="Liu Y."/>
            <person name="Vee V."/>
            <person name="English A."/>
            <person name="Wang M."/>
            <person name="Skinner E."/>
            <person name="Han Y."/>
            <person name="Muzny D.M."/>
            <person name="Worley K.C."/>
            <person name="Gibbs R.A."/>
        </authorList>
    </citation>
    <scope>NUCLEOTIDE SEQUENCE</scope>
</reference>
<dbReference type="OMA" id="CIGLREY"/>
<evidence type="ECO:0000256" key="2">
    <source>
        <dbReference type="ARBA" id="ARBA00022737"/>
    </source>
</evidence>
<dbReference type="PROSITE" id="PS50105">
    <property type="entry name" value="SAM_DOMAIN"/>
    <property type="match status" value="3"/>
</dbReference>
<sequence length="1210" mass="135762">MTVVKRQASSPAGVSSEVEVLKALKSLFEHHKALDEKVREKLRVALDRVNSLEGEVERSHGENNNLKDQLSRLSNGNHKDLNNGDTIHSISNTKRLSNGSIDPDDDVSRVIELRDTLEKQNHELGQAKIRVTDANIRVAELEESLAMAQKEMLKAQEMAAKYQRDAKEVHYKAMAQKEDMEERIATLEKRYLNAQRETTSLHDLNDKLEAELASREADVKQCEDKQRGMQERLDASEQRLSQSLSKAEALPSVEAELADRMAALSQAEERQGNTEEKLKQLRNELEECKHELERARERERMNEEHNKRLSATVDKLLTESNERLKIHLKERMSALDDKNGMTQELDKIRRSMDEIEREKSKVVEERDRLRIEIRSLRESLDSDGSARNISGSTTSQAVPDVVMANASKPGRNEDDVVRRPQKGRVEALKGNDRKQVHTLNEQEWEKAEQANVLANIAQAFESESSSPAGEDNAGIFSAVDMLSPQGQTDAQTLAAMLQEQLDAINNEIKLIQEEKFSTEQRAEELEHRVGSVDNIDIYGTSPSHRYWNPEPRSLTRSLPGSMLMMTTADQAPPQPRTGENKSPPQSADSTPVTVRRIHQAEPASPLTSHYKHSASQPHISSLGGAVYGVRERGYDSDVDDIASRPKYVHNRSMSLSESELQYWQKSDAVWEPRTLNFKPITKEKETAEVRPIRCEPSPPMSPRSQQLQKMAAAITAQASQNEQRSRNSMESNSTPSPHSSANSSQDSLNKNLKKKEASGIKGSLGRIFGKKEKPGRRGREHPDKAHFQDDSSSQDSMTPGVAGQREQDRRKKKKHELLAEAIRAGTPFALWNGPTVVAWLELWVGMPAWYVAACRANVKSGAIMSALSDTEIQREIGISNPLHRLKLRLAIQEMVSLTSPSAPPTSRTQSDETLTDPPPSRPPSPPPPPPHPIEQTLAFGEMNHEWIGNDWLTSIGLPQYRSVFMECLVDARMLDHLTKKDLRGQLKMVDSFHRNSFQYGILCLKKVNYDRKELERRREESALEVKDALVWSNERVIKWVCSIGLKEFAPNLKESGVHGAIVALDETYDISALALALQIPTQNTQARSTLEQEFNNLLTVGTERRLEEGELGKFRRGPSWRRMFKNKEAAAHHRKDKLPLDLTAGERMEAYGPSPGSPTQRTMMYTNQRGAVVHGVPVLPTSPPLQRGGAGGEGAVVPPSNTTNLKTYSC</sequence>
<feature type="compositionally biased region" description="Pro residues" evidence="5">
    <location>
        <begin position="916"/>
        <end position="932"/>
    </location>
</feature>
<feature type="region of interest" description="Disordered" evidence="5">
    <location>
        <begin position="566"/>
        <end position="593"/>
    </location>
</feature>
<dbReference type="PANTHER" id="PTHR12587">
    <property type="entry name" value="LAR INTERACTING PROTEIN LIP -RELATED PROTEIN"/>
    <property type="match status" value="1"/>
</dbReference>
<evidence type="ECO:0000259" key="6">
    <source>
        <dbReference type="PROSITE" id="PS50105"/>
    </source>
</evidence>
<feature type="compositionally biased region" description="Polar residues" evidence="5">
    <location>
        <begin position="580"/>
        <end position="592"/>
    </location>
</feature>
<evidence type="ECO:0000256" key="5">
    <source>
        <dbReference type="SAM" id="MobiDB-lite"/>
    </source>
</evidence>
<feature type="compositionally biased region" description="Polar residues" evidence="5">
    <location>
        <begin position="897"/>
        <end position="912"/>
    </location>
</feature>
<dbReference type="InterPro" id="IPR013761">
    <property type="entry name" value="SAM/pointed_sf"/>
</dbReference>
<feature type="compositionally biased region" description="Basic and acidic residues" evidence="5">
    <location>
        <begin position="681"/>
        <end position="693"/>
    </location>
</feature>
<dbReference type="Gene3D" id="1.10.150.50">
    <property type="entry name" value="Transcription Factor, Ets-1"/>
    <property type="match status" value="3"/>
</dbReference>
<dbReference type="Proteomes" id="UP000007110">
    <property type="component" value="Unassembled WGS sequence"/>
</dbReference>
<dbReference type="CDD" id="cd09562">
    <property type="entry name" value="SAM_liprin-alpha1_2_3_4_repeat1"/>
    <property type="match status" value="1"/>
</dbReference>
<dbReference type="GeneID" id="593447"/>
<evidence type="ECO:0000313" key="7">
    <source>
        <dbReference type="EnsemblMetazoa" id="XP_030844915"/>
    </source>
</evidence>
<dbReference type="Pfam" id="PF00536">
    <property type="entry name" value="SAM_1"/>
    <property type="match status" value="2"/>
</dbReference>
<comment type="similarity">
    <text evidence="1">Belongs to the liprin family. Liprin-alpha subfamily.</text>
</comment>
<dbReference type="FunFam" id="1.10.150.50:FF:000002">
    <property type="entry name" value="PTPRF interacting protein alpha 1"/>
    <property type="match status" value="1"/>
</dbReference>
<organism evidence="7 8">
    <name type="scientific">Strongylocentrotus purpuratus</name>
    <name type="common">Purple sea urchin</name>
    <dbReference type="NCBI Taxonomy" id="7668"/>
    <lineage>
        <taxon>Eukaryota</taxon>
        <taxon>Metazoa</taxon>
        <taxon>Echinodermata</taxon>
        <taxon>Eleutherozoa</taxon>
        <taxon>Echinozoa</taxon>
        <taxon>Echinoidea</taxon>
        <taxon>Euechinoidea</taxon>
        <taxon>Echinacea</taxon>
        <taxon>Camarodonta</taxon>
        <taxon>Echinidea</taxon>
        <taxon>Strongylocentrotidae</taxon>
        <taxon>Strongylocentrotus</taxon>
    </lineage>
</organism>
<dbReference type="InterPro" id="IPR001660">
    <property type="entry name" value="SAM"/>
</dbReference>
<keyword evidence="8" id="KW-1185">Reference proteome</keyword>
<dbReference type="FunFam" id="1.10.150.50:FF:000004">
    <property type="entry name" value="PTPRF interacting protein alpha 1"/>
    <property type="match status" value="1"/>
</dbReference>
<dbReference type="InterPro" id="IPR037622">
    <property type="entry name" value="LIP-1_SAM_3"/>
</dbReference>
<proteinExistence type="inferred from homology"/>
<dbReference type="GO" id="GO:0005737">
    <property type="term" value="C:cytoplasm"/>
    <property type="evidence" value="ECO:0007669"/>
    <property type="project" value="UniProtKB-ARBA"/>
</dbReference>
<dbReference type="FunCoup" id="A0A7M7P3L3">
    <property type="interactions" value="450"/>
</dbReference>
<feature type="region of interest" description="Disordered" evidence="5">
    <location>
        <begin position="52"/>
        <end position="101"/>
    </location>
</feature>
<keyword evidence="2" id="KW-0677">Repeat</keyword>